<feature type="region of interest" description="Disordered" evidence="1">
    <location>
        <begin position="36"/>
        <end position="75"/>
    </location>
</feature>
<reference evidence="3" key="1">
    <citation type="journal article" date="2019" name="Int. J. Syst. Evol. Microbiol.">
        <title>The Global Catalogue of Microorganisms (GCM) 10K type strain sequencing project: providing services to taxonomists for standard genome sequencing and annotation.</title>
        <authorList>
            <consortium name="The Broad Institute Genomics Platform"/>
            <consortium name="The Broad Institute Genome Sequencing Center for Infectious Disease"/>
            <person name="Wu L."/>
            <person name="Ma J."/>
        </authorList>
    </citation>
    <scope>NUCLEOTIDE SEQUENCE [LARGE SCALE GENOMIC DNA]</scope>
    <source>
        <strain evidence="3">CGMCC 4.7400</strain>
    </source>
</reference>
<protein>
    <submittedName>
        <fullName evidence="2">Acyl-CoA carboxylase subunit epsilon</fullName>
    </submittedName>
</protein>
<sequence>MEAPYEPLLRVEKGEASAQDLAALVAVFAWLRQRRQDTDARPGPPDPPAARPPKATWRRLERRPYHGVPTSWNTH</sequence>
<comment type="caution">
    <text evidence="2">The sequence shown here is derived from an EMBL/GenBank/DDBJ whole genome shotgun (WGS) entry which is preliminary data.</text>
</comment>
<organism evidence="2 3">
    <name type="scientific">Streptomyces flavalbus</name>
    <dbReference type="NCBI Taxonomy" id="2665155"/>
    <lineage>
        <taxon>Bacteria</taxon>
        <taxon>Bacillati</taxon>
        <taxon>Actinomycetota</taxon>
        <taxon>Actinomycetes</taxon>
        <taxon>Kitasatosporales</taxon>
        <taxon>Streptomycetaceae</taxon>
        <taxon>Streptomyces</taxon>
    </lineage>
</organism>
<proteinExistence type="predicted"/>
<keyword evidence="3" id="KW-1185">Reference proteome</keyword>
<dbReference type="EMBL" id="JBHTEB010000001">
    <property type="protein sequence ID" value="MFD0318993.1"/>
    <property type="molecule type" value="Genomic_DNA"/>
</dbReference>
<feature type="compositionally biased region" description="Pro residues" evidence="1">
    <location>
        <begin position="42"/>
        <end position="51"/>
    </location>
</feature>
<accession>A0ABW2WLI8</accession>
<gene>
    <name evidence="2" type="ORF">ACFQZ6_33215</name>
</gene>
<evidence type="ECO:0000256" key="1">
    <source>
        <dbReference type="SAM" id="MobiDB-lite"/>
    </source>
</evidence>
<dbReference type="InterPro" id="IPR032716">
    <property type="entry name" value="ACC_epsilon"/>
</dbReference>
<evidence type="ECO:0000313" key="3">
    <source>
        <dbReference type="Proteomes" id="UP001597023"/>
    </source>
</evidence>
<dbReference type="Proteomes" id="UP001597023">
    <property type="component" value="Unassembled WGS sequence"/>
</dbReference>
<name>A0ABW2WLI8_9ACTN</name>
<evidence type="ECO:0000313" key="2">
    <source>
        <dbReference type="EMBL" id="MFD0318993.1"/>
    </source>
</evidence>
<dbReference type="Pfam" id="PF13822">
    <property type="entry name" value="ACC_epsilon"/>
    <property type="match status" value="1"/>
</dbReference>
<dbReference type="RefSeq" id="WP_381616912.1">
    <property type="nucleotide sequence ID" value="NZ_JBHTEB010000001.1"/>
</dbReference>